<organism evidence="1 2">
    <name type="scientific">Chitinophaga horti</name>
    <dbReference type="NCBI Taxonomy" id="2920382"/>
    <lineage>
        <taxon>Bacteria</taxon>
        <taxon>Pseudomonadati</taxon>
        <taxon>Bacteroidota</taxon>
        <taxon>Chitinophagia</taxon>
        <taxon>Chitinophagales</taxon>
        <taxon>Chitinophagaceae</taxon>
        <taxon>Chitinophaga</taxon>
    </lineage>
</organism>
<gene>
    <name evidence="1" type="ORF">MKQ68_06790</name>
</gene>
<accession>A0ABY6J598</accession>
<evidence type="ECO:0000313" key="2">
    <source>
        <dbReference type="Proteomes" id="UP001162741"/>
    </source>
</evidence>
<evidence type="ECO:0000313" key="1">
    <source>
        <dbReference type="EMBL" id="UYQ94797.1"/>
    </source>
</evidence>
<dbReference type="Proteomes" id="UP001162741">
    <property type="component" value="Chromosome"/>
</dbReference>
<keyword evidence="2" id="KW-1185">Reference proteome</keyword>
<protein>
    <submittedName>
        <fullName evidence="1">Uncharacterized protein</fullName>
    </submittedName>
</protein>
<sequence>MKKLTSMWLPNRNRHLLTAIIALFVLLLNTGCKKDKDDNSGGTYSFSNTEYTGTARVGNHYYPRPLSLRFGADETVSAFSYLTLSQWQRNFEGKITKVQENAQGQTEVTVLFDLPGNEQFNSPQTFTISADKKTITGGTPPIVSMVDMKLYPKTSHSIVGNWSQPANIGWFPDVNAISFDKNGQTTYTQGGKPIMATADPTDPSRFKLNYKQDGSRITFSGINITAWPEVFIIPYYGVISADGKTLYLDSYDFSAASLTSSFSTFEWNGPKGVTPWLLREK</sequence>
<reference evidence="1" key="1">
    <citation type="submission" date="2022-10" db="EMBL/GenBank/DDBJ databases">
        <title>Chitinophaga sp. nov., isolated from soil.</title>
        <authorList>
            <person name="Jeon C.O."/>
        </authorList>
    </citation>
    <scope>NUCLEOTIDE SEQUENCE</scope>
    <source>
        <strain evidence="1">R8</strain>
    </source>
</reference>
<dbReference type="RefSeq" id="WP_264282632.1">
    <property type="nucleotide sequence ID" value="NZ_CP107006.1"/>
</dbReference>
<name>A0ABY6J598_9BACT</name>
<dbReference type="EMBL" id="CP107006">
    <property type="protein sequence ID" value="UYQ94797.1"/>
    <property type="molecule type" value="Genomic_DNA"/>
</dbReference>
<proteinExistence type="predicted"/>